<reference evidence="2" key="1">
    <citation type="submission" date="2017-04" db="EMBL/GenBank/DDBJ databases">
        <title>IncX4 plasmid carrying the new mcr-1.9 gene variant in a CTX-M-8-producing Escherichia coli isolate recovered from swine.</title>
        <authorList>
            <person name="Manageiro V."/>
            <person name="Clemente L."/>
            <person name="Canica M."/>
        </authorList>
    </citation>
    <scope>NUCLEOTIDE SEQUENCE</scope>
    <source>
        <strain evidence="2">LV23529</strain>
        <plasmid evidence="2">pLV23529-CTX-M-8</plasmid>
    </source>
</reference>
<proteinExistence type="predicted"/>
<name>A0A220SXF3_ECOLX</name>
<sequence>MAEVFTVSTKSKKQKCACPLNPLQPLPGTDESPNDFGKNH</sequence>
<protein>
    <submittedName>
        <fullName evidence="2">Uncharacterized protein</fullName>
    </submittedName>
</protein>
<dbReference type="EMBL" id="KY964068">
    <property type="protein sequence ID" value="ASK38408.1"/>
    <property type="molecule type" value="Genomic_DNA"/>
</dbReference>
<evidence type="ECO:0000256" key="1">
    <source>
        <dbReference type="SAM" id="MobiDB-lite"/>
    </source>
</evidence>
<geneLocation type="plasmid" evidence="2">
    <name>pLV23529-CTX-M-8</name>
</geneLocation>
<organism evidence="2">
    <name type="scientific">Escherichia coli</name>
    <dbReference type="NCBI Taxonomy" id="562"/>
    <lineage>
        <taxon>Bacteria</taxon>
        <taxon>Pseudomonadati</taxon>
        <taxon>Pseudomonadota</taxon>
        <taxon>Gammaproteobacteria</taxon>
        <taxon>Enterobacterales</taxon>
        <taxon>Enterobacteriaceae</taxon>
        <taxon>Escherichia</taxon>
    </lineage>
</organism>
<dbReference type="RefSeq" id="WP_280956924.1">
    <property type="nucleotide sequence ID" value="NZ_AP017893.1"/>
</dbReference>
<keyword evidence="2" id="KW-0614">Plasmid</keyword>
<evidence type="ECO:0000313" key="2">
    <source>
        <dbReference type="EMBL" id="ASK38408.1"/>
    </source>
</evidence>
<feature type="region of interest" description="Disordered" evidence="1">
    <location>
        <begin position="1"/>
        <end position="40"/>
    </location>
</feature>
<accession>A0A220SXF3</accession>
<dbReference type="AlphaFoldDB" id="A0A220SXF3"/>